<dbReference type="Proteomes" id="UP001589810">
    <property type="component" value="Unassembled WGS sequence"/>
</dbReference>
<evidence type="ECO:0000256" key="1">
    <source>
        <dbReference type="SAM" id="MobiDB-lite"/>
    </source>
</evidence>
<dbReference type="Pfam" id="PF25690">
    <property type="entry name" value="Phage_gp49"/>
    <property type="match status" value="1"/>
</dbReference>
<proteinExistence type="predicted"/>
<dbReference type="InterPro" id="IPR057999">
    <property type="entry name" value="Gp49"/>
</dbReference>
<name>A0ABV6N457_9PSEU</name>
<protein>
    <submittedName>
        <fullName evidence="2">Uncharacterized protein</fullName>
    </submittedName>
</protein>
<sequence length="173" mass="18701">MEFDPFADDTPDVPDEAQTYTNPWDEQSPAPAPEPAPVPGSSDHRVRVTLKAGSDYAAPWVTVDGHDVRDALGQISDWEALRELLDRAAKVGAYFVSKAAGTTGQSGQAGQRPASASAPPQGSQEAPGGEKRYCEHGEMIYRSGISAKNGAPYRLFSCPNTNRDQQCKPQWLR</sequence>
<feature type="compositionally biased region" description="Low complexity" evidence="1">
    <location>
        <begin position="101"/>
        <end position="111"/>
    </location>
</feature>
<dbReference type="RefSeq" id="WP_273937310.1">
    <property type="nucleotide sequence ID" value="NZ_CP097263.1"/>
</dbReference>
<reference evidence="2 3" key="1">
    <citation type="submission" date="2024-09" db="EMBL/GenBank/DDBJ databases">
        <authorList>
            <person name="Sun Q."/>
            <person name="Mori K."/>
        </authorList>
    </citation>
    <scope>NUCLEOTIDE SEQUENCE [LARGE SCALE GENOMIC DNA]</scope>
    <source>
        <strain evidence="2 3">TBRC 1432</strain>
    </source>
</reference>
<feature type="region of interest" description="Disordered" evidence="1">
    <location>
        <begin position="101"/>
        <end position="131"/>
    </location>
</feature>
<gene>
    <name evidence="2" type="ORF">ACFFH7_36590</name>
</gene>
<comment type="caution">
    <text evidence="2">The sequence shown here is derived from an EMBL/GenBank/DDBJ whole genome shotgun (WGS) entry which is preliminary data.</text>
</comment>
<feature type="compositionally biased region" description="Acidic residues" evidence="1">
    <location>
        <begin position="1"/>
        <end position="15"/>
    </location>
</feature>
<dbReference type="EMBL" id="JBHLUD010000013">
    <property type="protein sequence ID" value="MFC0547077.1"/>
    <property type="molecule type" value="Genomic_DNA"/>
</dbReference>
<organism evidence="2 3">
    <name type="scientific">Kutzneria chonburiensis</name>
    <dbReference type="NCBI Taxonomy" id="1483604"/>
    <lineage>
        <taxon>Bacteria</taxon>
        <taxon>Bacillati</taxon>
        <taxon>Actinomycetota</taxon>
        <taxon>Actinomycetes</taxon>
        <taxon>Pseudonocardiales</taxon>
        <taxon>Pseudonocardiaceae</taxon>
        <taxon>Kutzneria</taxon>
    </lineage>
</organism>
<evidence type="ECO:0000313" key="2">
    <source>
        <dbReference type="EMBL" id="MFC0547077.1"/>
    </source>
</evidence>
<keyword evidence="3" id="KW-1185">Reference proteome</keyword>
<evidence type="ECO:0000313" key="3">
    <source>
        <dbReference type="Proteomes" id="UP001589810"/>
    </source>
</evidence>
<accession>A0ABV6N457</accession>
<feature type="region of interest" description="Disordered" evidence="1">
    <location>
        <begin position="1"/>
        <end position="47"/>
    </location>
</feature>